<evidence type="ECO:0000313" key="3">
    <source>
        <dbReference type="EMBL" id="WJZ95707.1"/>
    </source>
</evidence>
<evidence type="ECO:0008006" key="5">
    <source>
        <dbReference type="Google" id="ProtNLM"/>
    </source>
</evidence>
<evidence type="ECO:0000259" key="1">
    <source>
        <dbReference type="Pfam" id="PF07727"/>
    </source>
</evidence>
<gene>
    <name evidence="3" type="ORF">VitviT2T_014453</name>
</gene>
<keyword evidence="4" id="KW-1185">Reference proteome</keyword>
<sequence>MQENETITKYYDRIALIVNKIRSLGEEFPNARIVEKVLVTLFERFGSKISSLEESRDLSQISLAELMNELQAQDQRRALRQENVTEEPKRSTLDSRAQKCILIGYGTSTKGYRIFCLQTNKVVLSKNVKVDEMTTWDWKNKKDAQSDVGFNNHEDFQTSKSVDDFLVRGTRSLEDIYQRCSLAINEQTSYVEVKDFEAWRRAMQEEMKMINNNETWQLVERPKNHKMIRVKWVFKTKLNLDGSICKYKARLVVRGYAQQYGVDY</sequence>
<dbReference type="Proteomes" id="UP001227230">
    <property type="component" value="Chromosome 9"/>
</dbReference>
<name>A0ABY9CM81_VITVI</name>
<evidence type="ECO:0000259" key="2">
    <source>
        <dbReference type="Pfam" id="PF25597"/>
    </source>
</evidence>
<dbReference type="InterPro" id="IPR057670">
    <property type="entry name" value="SH3_retrovirus"/>
</dbReference>
<dbReference type="PANTHER" id="PTHR35317">
    <property type="entry name" value="OS04G0629600 PROTEIN"/>
    <property type="match status" value="1"/>
</dbReference>
<protein>
    <recommendedName>
        <fullName evidence="5">Reverse transcriptase Ty1/copia-type domain-containing protein</fullName>
    </recommendedName>
</protein>
<feature type="domain" description="Retroviral polymerase SH3-like" evidence="2">
    <location>
        <begin position="87"/>
        <end position="142"/>
    </location>
</feature>
<dbReference type="Pfam" id="PF07727">
    <property type="entry name" value="RVT_2"/>
    <property type="match status" value="1"/>
</dbReference>
<dbReference type="PANTHER" id="PTHR35317:SF31">
    <property type="entry name" value="DUF4219 DOMAIN-CONTAINING PROTEIN"/>
    <property type="match status" value="1"/>
</dbReference>
<accession>A0ABY9CM81</accession>
<dbReference type="InterPro" id="IPR013103">
    <property type="entry name" value="RVT_2"/>
</dbReference>
<dbReference type="Pfam" id="PF25597">
    <property type="entry name" value="SH3_retrovirus"/>
    <property type="match status" value="1"/>
</dbReference>
<dbReference type="Pfam" id="PF14223">
    <property type="entry name" value="Retrotran_gag_2"/>
    <property type="match status" value="1"/>
</dbReference>
<reference evidence="3 4" key="1">
    <citation type="journal article" date="2023" name="Hortic Res">
        <title>The complete reference genome for grapevine (Vitis vinifera L.) genetics and breeding.</title>
        <authorList>
            <person name="Shi X."/>
            <person name="Cao S."/>
            <person name="Wang X."/>
            <person name="Huang S."/>
            <person name="Wang Y."/>
            <person name="Liu Z."/>
            <person name="Liu W."/>
            <person name="Leng X."/>
            <person name="Peng Y."/>
            <person name="Wang N."/>
            <person name="Wang Y."/>
            <person name="Ma Z."/>
            <person name="Xu X."/>
            <person name="Zhang F."/>
            <person name="Xue H."/>
            <person name="Zhong H."/>
            <person name="Wang Y."/>
            <person name="Zhang K."/>
            <person name="Velt A."/>
            <person name="Avia K."/>
            <person name="Holtgrawe D."/>
            <person name="Grimplet J."/>
            <person name="Matus J.T."/>
            <person name="Ware D."/>
            <person name="Wu X."/>
            <person name="Wang H."/>
            <person name="Liu C."/>
            <person name="Fang Y."/>
            <person name="Rustenholz C."/>
            <person name="Cheng Z."/>
            <person name="Xiao H."/>
            <person name="Zhou Y."/>
        </authorList>
    </citation>
    <scope>NUCLEOTIDE SEQUENCE [LARGE SCALE GENOMIC DNA]</scope>
    <source>
        <strain evidence="4">cv. Pinot noir / PN40024</strain>
        <tissue evidence="3">Leaf</tissue>
    </source>
</reference>
<dbReference type="EMBL" id="CP126656">
    <property type="protein sequence ID" value="WJZ95707.1"/>
    <property type="molecule type" value="Genomic_DNA"/>
</dbReference>
<organism evidence="3 4">
    <name type="scientific">Vitis vinifera</name>
    <name type="common">Grape</name>
    <dbReference type="NCBI Taxonomy" id="29760"/>
    <lineage>
        <taxon>Eukaryota</taxon>
        <taxon>Viridiplantae</taxon>
        <taxon>Streptophyta</taxon>
        <taxon>Embryophyta</taxon>
        <taxon>Tracheophyta</taxon>
        <taxon>Spermatophyta</taxon>
        <taxon>Magnoliopsida</taxon>
        <taxon>eudicotyledons</taxon>
        <taxon>Gunneridae</taxon>
        <taxon>Pentapetalae</taxon>
        <taxon>rosids</taxon>
        <taxon>Vitales</taxon>
        <taxon>Vitaceae</taxon>
        <taxon>Viteae</taxon>
        <taxon>Vitis</taxon>
    </lineage>
</organism>
<proteinExistence type="predicted"/>
<evidence type="ECO:0000313" key="4">
    <source>
        <dbReference type="Proteomes" id="UP001227230"/>
    </source>
</evidence>
<feature type="domain" description="Reverse transcriptase Ty1/copia-type" evidence="1">
    <location>
        <begin position="213"/>
        <end position="264"/>
    </location>
</feature>